<gene>
    <name evidence="2" type="ORF">PZ740_06585</name>
</gene>
<proteinExistence type="predicted"/>
<dbReference type="Proteomes" id="UP001301140">
    <property type="component" value="Unassembled WGS sequence"/>
</dbReference>
<evidence type="ECO:0000313" key="3">
    <source>
        <dbReference type="Proteomes" id="UP001301140"/>
    </source>
</evidence>
<protein>
    <submittedName>
        <fullName evidence="2">RES family NAD+ phosphorylase</fullName>
    </submittedName>
</protein>
<organism evidence="2 3">
    <name type="scientific">Marinimicrococcus flavescens</name>
    <dbReference type="NCBI Taxonomy" id="3031815"/>
    <lineage>
        <taxon>Bacteria</taxon>
        <taxon>Pseudomonadati</taxon>
        <taxon>Pseudomonadota</taxon>
        <taxon>Alphaproteobacteria</taxon>
        <taxon>Geminicoccales</taxon>
        <taxon>Geminicoccaceae</taxon>
        <taxon>Marinimicrococcus</taxon>
    </lineage>
</organism>
<dbReference type="SMART" id="SM00953">
    <property type="entry name" value="RES"/>
    <property type="match status" value="1"/>
</dbReference>
<dbReference type="Pfam" id="PF08808">
    <property type="entry name" value="RES"/>
    <property type="match status" value="1"/>
</dbReference>
<accession>A0AAP3XR03</accession>
<sequence>MTGPAVLRRVAWSRTWRIIRSIHPPIDLFEDIADPRDWEALVSVEAKTNPRIRNEVGDLGKVPAARRVAGPGGSLVMAPFVHCSTLRPGRFTDGSYGIYYAGDREEVALAETIHHHERFMAATEEAPGWTSDFRALIGTVDRDLHDVNAVPYVLHPTDYAPSQVEGAALRANGSDGLLWNSVRMAEGRCIGVFWPDVVSIPKQGSHFCYHWNGARVDYVRRYDTGEILEVTGR</sequence>
<reference evidence="2 3" key="1">
    <citation type="submission" date="2023-03" db="EMBL/GenBank/DDBJ databases">
        <title>YIM 152171 draft genome.</title>
        <authorList>
            <person name="Yang Z."/>
        </authorList>
    </citation>
    <scope>NUCLEOTIDE SEQUENCE [LARGE SCALE GENOMIC DNA]</scope>
    <source>
        <strain evidence="2 3">YIM 152171</strain>
    </source>
</reference>
<dbReference type="InterPro" id="IPR014914">
    <property type="entry name" value="RES_dom"/>
</dbReference>
<keyword evidence="3" id="KW-1185">Reference proteome</keyword>
<dbReference type="AlphaFoldDB" id="A0AAP3XR03"/>
<dbReference type="EMBL" id="JARGEQ010000061">
    <property type="protein sequence ID" value="MDF1586047.1"/>
    <property type="molecule type" value="Genomic_DNA"/>
</dbReference>
<evidence type="ECO:0000259" key="1">
    <source>
        <dbReference type="SMART" id="SM00953"/>
    </source>
</evidence>
<feature type="domain" description="RES" evidence="1">
    <location>
        <begin position="79"/>
        <end position="204"/>
    </location>
</feature>
<comment type="caution">
    <text evidence="2">The sequence shown here is derived from an EMBL/GenBank/DDBJ whole genome shotgun (WGS) entry which is preliminary data.</text>
</comment>
<name>A0AAP3XR03_9PROT</name>
<evidence type="ECO:0000313" key="2">
    <source>
        <dbReference type="EMBL" id="MDF1586047.1"/>
    </source>
</evidence>